<reference evidence="2 3" key="1">
    <citation type="submission" date="2015-08" db="EMBL/GenBank/DDBJ databases">
        <title>Investigation of the bacterial diversity of lava forest soil.</title>
        <authorList>
            <person name="Lee J.S."/>
        </authorList>
    </citation>
    <scope>NUCLEOTIDE SEQUENCE [LARGE SCALE GENOMIC DNA]</scope>
    <source>
        <strain evidence="2 3">GJW-30</strain>
    </source>
</reference>
<dbReference type="InterPro" id="IPR028250">
    <property type="entry name" value="DsbDN"/>
</dbReference>
<dbReference type="Proteomes" id="UP000236884">
    <property type="component" value="Chromosome"/>
</dbReference>
<dbReference type="KEGG" id="vgo:GJW-30_1_02561"/>
<dbReference type="AlphaFoldDB" id="A0A0S3PVR1"/>
<organism evidence="2 3">
    <name type="scientific">Variibacter gotjawalensis</name>
    <dbReference type="NCBI Taxonomy" id="1333996"/>
    <lineage>
        <taxon>Bacteria</taxon>
        <taxon>Pseudomonadati</taxon>
        <taxon>Pseudomonadota</taxon>
        <taxon>Alphaproteobacteria</taxon>
        <taxon>Hyphomicrobiales</taxon>
        <taxon>Nitrobacteraceae</taxon>
        <taxon>Variibacter</taxon>
    </lineage>
</organism>
<dbReference type="Pfam" id="PF11412">
    <property type="entry name" value="DsbD_N"/>
    <property type="match status" value="1"/>
</dbReference>
<accession>A0A0S3PVR1</accession>
<evidence type="ECO:0000313" key="2">
    <source>
        <dbReference type="EMBL" id="BAT60026.1"/>
    </source>
</evidence>
<gene>
    <name evidence="2" type="ORF">GJW-30_1_02561</name>
</gene>
<dbReference type="EMBL" id="AP014946">
    <property type="protein sequence ID" value="BAT60026.1"/>
    <property type="molecule type" value="Genomic_DNA"/>
</dbReference>
<feature type="domain" description="Thiol:disulfide interchange protein DsbD N-terminal" evidence="1">
    <location>
        <begin position="62"/>
        <end position="168"/>
    </location>
</feature>
<protein>
    <recommendedName>
        <fullName evidence="1">Thiol:disulfide interchange protein DsbD N-terminal domain-containing protein</fullName>
    </recommendedName>
</protein>
<name>A0A0S3PVR1_9BRAD</name>
<evidence type="ECO:0000313" key="3">
    <source>
        <dbReference type="Proteomes" id="UP000236884"/>
    </source>
</evidence>
<dbReference type="OrthoDB" id="9811036at2"/>
<evidence type="ECO:0000259" key="1">
    <source>
        <dbReference type="Pfam" id="PF11412"/>
    </source>
</evidence>
<proteinExistence type="predicted"/>
<sequence>MTTNTGLIRFPTRIVLLALAGVAAAISLNDSLRAEGGAADVSAWDRSTHSAVRLLSGRDSGSSATITAAIEITLEPGWKTYWRYPGDSGVPPRFDFSASENVATVVAQFPAPKRFKDGNGTSIGYGERVIFPLRVIAKDPKKPVTLRGKFDYAICEKLCVPVDAKAMLTLQPATAATASVLATAVKRVPQTSELGAKALFAIIAAKREDGAKPRVVVDVAAPAGKKVDLFAEGPTQDWSLPLPEPIDGAPAGAQRFAFEIDGMPPGVSASGATLTLTATSDTDAIEVPFKLD</sequence>
<dbReference type="RefSeq" id="WP_096355897.1">
    <property type="nucleotide sequence ID" value="NZ_AP014946.1"/>
</dbReference>
<keyword evidence="3" id="KW-1185">Reference proteome</keyword>